<dbReference type="EMBL" id="JAUOTP010000005">
    <property type="protein sequence ID" value="MDO6415111.1"/>
    <property type="molecule type" value="Genomic_DNA"/>
</dbReference>
<protein>
    <submittedName>
        <fullName evidence="7">Polysaccharide biosynthesis protein</fullName>
    </submittedName>
</protein>
<keyword evidence="2" id="KW-1003">Cell membrane</keyword>
<keyword evidence="3 6" id="KW-0812">Transmembrane</keyword>
<feature type="transmembrane region" description="Helical" evidence="6">
    <location>
        <begin position="452"/>
        <end position="474"/>
    </location>
</feature>
<evidence type="ECO:0000256" key="4">
    <source>
        <dbReference type="ARBA" id="ARBA00022989"/>
    </source>
</evidence>
<feature type="transmembrane region" description="Helical" evidence="6">
    <location>
        <begin position="330"/>
        <end position="353"/>
    </location>
</feature>
<dbReference type="Pfam" id="PF13440">
    <property type="entry name" value="Polysacc_synt_3"/>
    <property type="match status" value="1"/>
</dbReference>
<accession>A0ABT8Y9U7</accession>
<evidence type="ECO:0000256" key="1">
    <source>
        <dbReference type="ARBA" id="ARBA00004651"/>
    </source>
</evidence>
<evidence type="ECO:0000256" key="5">
    <source>
        <dbReference type="ARBA" id="ARBA00023136"/>
    </source>
</evidence>
<gene>
    <name evidence="7" type="ORF">Q4F19_12035</name>
</gene>
<comment type="caution">
    <text evidence="7">The sequence shown here is derived from an EMBL/GenBank/DDBJ whole genome shotgun (WGS) entry which is preliminary data.</text>
</comment>
<keyword evidence="5 6" id="KW-0472">Membrane</keyword>
<feature type="transmembrane region" description="Helical" evidence="6">
    <location>
        <begin position="178"/>
        <end position="197"/>
    </location>
</feature>
<feature type="transmembrane region" description="Helical" evidence="6">
    <location>
        <begin position="418"/>
        <end position="440"/>
    </location>
</feature>
<evidence type="ECO:0000313" key="8">
    <source>
        <dbReference type="Proteomes" id="UP001169764"/>
    </source>
</evidence>
<name>A0ABT8Y9U7_9SPHN</name>
<evidence type="ECO:0000256" key="6">
    <source>
        <dbReference type="SAM" id="Phobius"/>
    </source>
</evidence>
<keyword evidence="8" id="KW-1185">Reference proteome</keyword>
<proteinExistence type="predicted"/>
<feature type="transmembrane region" description="Helical" evidence="6">
    <location>
        <begin position="146"/>
        <end position="166"/>
    </location>
</feature>
<dbReference type="RefSeq" id="WP_303542892.1">
    <property type="nucleotide sequence ID" value="NZ_JAUOTP010000005.1"/>
</dbReference>
<sequence length="518" mass="53387">MTPGAGPGPSAEAAAEAAAHAVRKQAAKGAGTVALSRLGAVVEVVSQPAYTWMFGLPTYGLYMVLWSLVNLVENIFDLGVTSGLQRILPACRAPEERARAVRAALILGILPNFVIGALACLFAPQIAALLNVAAQDSAKLVTGIRLFAWALPLWATIEVATSAVRANHAFGPEVRVRLMWEQLARLIAAVLLWAAGIDTLGLLLAHLISLAFTAGSALRLLNRYVPLRDVVAHRAGRAMNRDMLLAGLSVLPANILARTFSDLATIIANLLAPGAAGASAAGLYAIARKVSSIPQIVRQTFGYVLGPIAAAAQRGDRSTLQALYDFAVRLSLLLAVPTCVALAAAGPAILGSFAHGAEAGLPILIILVTARGIEAAVGPASSIQQVIGRRVLPLQNSLVAVIAAAAVLAATAGRWPGLAVALAVGTGQVVVAALSIGQLSREEGLVAFAPPFLRTLGLAIGASAAIIVVALITARAPLEIGGIATFLAWMGALWLALRLGLADSDKRALGKTARRLNL</sequence>
<dbReference type="PANTHER" id="PTHR30250">
    <property type="entry name" value="PST FAMILY PREDICTED COLANIC ACID TRANSPORTER"/>
    <property type="match status" value="1"/>
</dbReference>
<evidence type="ECO:0000256" key="3">
    <source>
        <dbReference type="ARBA" id="ARBA00022692"/>
    </source>
</evidence>
<evidence type="ECO:0000256" key="2">
    <source>
        <dbReference type="ARBA" id="ARBA00022475"/>
    </source>
</evidence>
<comment type="subcellular location">
    <subcellularLocation>
        <location evidence="1">Cell membrane</location>
        <topology evidence="1">Multi-pass membrane protein</topology>
    </subcellularLocation>
</comment>
<evidence type="ECO:0000313" key="7">
    <source>
        <dbReference type="EMBL" id="MDO6415111.1"/>
    </source>
</evidence>
<feature type="transmembrane region" description="Helical" evidence="6">
    <location>
        <begin position="59"/>
        <end position="80"/>
    </location>
</feature>
<keyword evidence="4 6" id="KW-1133">Transmembrane helix</keyword>
<feature type="transmembrane region" description="Helical" evidence="6">
    <location>
        <begin position="266"/>
        <end position="286"/>
    </location>
</feature>
<dbReference type="InterPro" id="IPR050833">
    <property type="entry name" value="Poly_Biosynth_Transport"/>
</dbReference>
<reference evidence="7" key="1">
    <citation type="submission" date="2023-07" db="EMBL/GenBank/DDBJ databases">
        <authorList>
            <person name="Kim M."/>
        </authorList>
    </citation>
    <scope>NUCLEOTIDE SEQUENCE</scope>
    <source>
        <strain evidence="7">BIUV-7</strain>
    </source>
</reference>
<dbReference type="PANTHER" id="PTHR30250:SF11">
    <property type="entry name" value="O-ANTIGEN TRANSPORTER-RELATED"/>
    <property type="match status" value="1"/>
</dbReference>
<feature type="transmembrane region" description="Helical" evidence="6">
    <location>
        <begin position="359"/>
        <end position="380"/>
    </location>
</feature>
<dbReference type="Proteomes" id="UP001169764">
    <property type="component" value="Unassembled WGS sequence"/>
</dbReference>
<feature type="transmembrane region" description="Helical" evidence="6">
    <location>
        <begin position="101"/>
        <end position="126"/>
    </location>
</feature>
<organism evidence="7 8">
    <name type="scientific">Sphingomonas natans</name>
    <dbReference type="NCBI Taxonomy" id="3063330"/>
    <lineage>
        <taxon>Bacteria</taxon>
        <taxon>Pseudomonadati</taxon>
        <taxon>Pseudomonadota</taxon>
        <taxon>Alphaproteobacteria</taxon>
        <taxon>Sphingomonadales</taxon>
        <taxon>Sphingomonadaceae</taxon>
        <taxon>Sphingomonas</taxon>
    </lineage>
</organism>
<feature type="transmembrane region" description="Helical" evidence="6">
    <location>
        <begin position="480"/>
        <end position="501"/>
    </location>
</feature>
<feature type="transmembrane region" description="Helical" evidence="6">
    <location>
        <begin position="392"/>
        <end position="412"/>
    </location>
</feature>